<dbReference type="SUPFAM" id="SSF57903">
    <property type="entry name" value="FYVE/PHD zinc finger"/>
    <property type="match status" value="1"/>
</dbReference>
<dbReference type="InterPro" id="IPR011010">
    <property type="entry name" value="DNA_brk_join_enz"/>
</dbReference>
<keyword evidence="7" id="KW-1185">Reference proteome</keyword>
<dbReference type="Pfam" id="PF00078">
    <property type="entry name" value="RVT_1"/>
    <property type="match status" value="1"/>
</dbReference>
<accession>A0A150FV30</accession>
<dbReference type="InterPro" id="IPR010998">
    <property type="entry name" value="Integrase_recombinase_N"/>
</dbReference>
<dbReference type="InterPro" id="IPR043128">
    <property type="entry name" value="Rev_trsase/Diguanyl_cyclase"/>
</dbReference>
<organism evidence="6 7">
    <name type="scientific">Gonium pectorale</name>
    <name type="common">Green alga</name>
    <dbReference type="NCBI Taxonomy" id="33097"/>
    <lineage>
        <taxon>Eukaryota</taxon>
        <taxon>Viridiplantae</taxon>
        <taxon>Chlorophyta</taxon>
        <taxon>core chlorophytes</taxon>
        <taxon>Chlorophyceae</taxon>
        <taxon>CS clade</taxon>
        <taxon>Chlamydomonadales</taxon>
        <taxon>Volvocaceae</taxon>
        <taxon>Gonium</taxon>
    </lineage>
</organism>
<dbReference type="EMBL" id="LSYV01000903">
    <property type="protein sequence ID" value="KXZ41045.1"/>
    <property type="molecule type" value="Genomic_DNA"/>
</dbReference>
<gene>
    <name evidence="6" type="ORF">GPECTOR_907g163</name>
</gene>
<keyword evidence="4" id="KW-0233">DNA recombination</keyword>
<name>A0A150FV30_GONPE</name>
<dbReference type="InterPro" id="IPR000477">
    <property type="entry name" value="RT_dom"/>
</dbReference>
<dbReference type="Gene3D" id="3.30.420.10">
    <property type="entry name" value="Ribonuclease H-like superfamily/Ribonuclease H"/>
    <property type="match status" value="1"/>
</dbReference>
<dbReference type="InterPro" id="IPR011011">
    <property type="entry name" value="Znf_FYVE_PHD"/>
</dbReference>
<dbReference type="GO" id="GO:0006310">
    <property type="term" value="P:DNA recombination"/>
    <property type="evidence" value="ECO:0007669"/>
    <property type="project" value="UniProtKB-KW"/>
</dbReference>
<evidence type="ECO:0000313" key="6">
    <source>
        <dbReference type="EMBL" id="KXZ41045.1"/>
    </source>
</evidence>
<dbReference type="PANTHER" id="PTHR33050">
    <property type="entry name" value="REVERSE TRANSCRIPTASE DOMAIN-CONTAINING PROTEIN"/>
    <property type="match status" value="1"/>
</dbReference>
<dbReference type="InterPro" id="IPR052055">
    <property type="entry name" value="Hepadnavirus_pol/RT"/>
</dbReference>
<dbReference type="SUPFAM" id="SSF56672">
    <property type="entry name" value="DNA/RNA polymerases"/>
    <property type="match status" value="1"/>
</dbReference>
<evidence type="ECO:0000256" key="1">
    <source>
        <dbReference type="ARBA" id="ARBA00022771"/>
    </source>
</evidence>
<dbReference type="InterPro" id="IPR043502">
    <property type="entry name" value="DNA/RNA_pol_sf"/>
</dbReference>
<dbReference type="PROSITE" id="PS50878">
    <property type="entry name" value="RT_POL"/>
    <property type="match status" value="1"/>
</dbReference>
<reference evidence="7" key="1">
    <citation type="journal article" date="2016" name="Nat. Commun.">
        <title>The Gonium pectorale genome demonstrates co-option of cell cycle regulation during the evolution of multicellularity.</title>
        <authorList>
            <person name="Hanschen E.R."/>
            <person name="Marriage T.N."/>
            <person name="Ferris P.J."/>
            <person name="Hamaji T."/>
            <person name="Toyoda A."/>
            <person name="Fujiyama A."/>
            <person name="Neme R."/>
            <person name="Noguchi H."/>
            <person name="Minakuchi Y."/>
            <person name="Suzuki M."/>
            <person name="Kawai-Toyooka H."/>
            <person name="Smith D.R."/>
            <person name="Sparks H."/>
            <person name="Anderson J."/>
            <person name="Bakaric R."/>
            <person name="Luria V."/>
            <person name="Karger A."/>
            <person name="Kirschner M.W."/>
            <person name="Durand P.M."/>
            <person name="Michod R.E."/>
            <person name="Nozaki H."/>
            <person name="Olson B.J."/>
        </authorList>
    </citation>
    <scope>NUCLEOTIDE SEQUENCE [LARGE SCALE GENOMIC DNA]</scope>
    <source>
        <strain evidence="7">NIES-2863</strain>
    </source>
</reference>
<keyword evidence="1" id="KW-0479">Metal-binding</keyword>
<dbReference type="CDD" id="cd09275">
    <property type="entry name" value="RNase_HI_RT_DIRS1"/>
    <property type="match status" value="1"/>
</dbReference>
<dbReference type="InterPro" id="IPR036397">
    <property type="entry name" value="RNaseH_sf"/>
</dbReference>
<evidence type="ECO:0000256" key="3">
    <source>
        <dbReference type="ARBA" id="ARBA00023125"/>
    </source>
</evidence>
<sequence>MGAHFDALLATGVTEAYDPAAGGSVADFAAVINPLHVVPKPDGDIRPIIDPTRSGVNECMRQLPCQLPDLHDLLTHLPAGGFLGKRDLASGFHHVKLCPEARRYMAFRHPVTNELQRYVALPFGASQSPPIFVELTSAATAIFQAECDRHGLSVRLFTYVDDFMIMGATHSDVVGAFAVMDDLGAELGLEWKASKDHGRDVPLQQLEFLGLLFDTVALEMRIPPGKRQRYGESVSQLLAAAAAGPVERTAFEAVAGRLTFIARACRWGYAFLQGIYDCYPVAARQPPPCVALSAAAVEDLQFWQRILDSSTSLWDGVKRCSRAEIDLVRGEFTGADGAVIFTDASGLGFGAAWDAAELQGEWADPAERRLHIAWLELTAVLRALQAWAPRLAGKRVLVRCDNTQAVAAINHGSTRVRDGRSISRQVAELAIRHGFEVRAEHIAGAENVRADRLSRQLQTARSHNLRLKASIFRRLVWRDYRPSVDCCCDVLGLNMQPGCTVFFSAEDSVLGRERDLAGRVLWAFPPQELAGEVLATIAAAAALDASTKATVVVPDWPQRPWHNRYVVTRRKRQKSPFRLLERLPAGERPLGEERCAACGGACGRRDLRCESCPGCAHRRCLGVAAGAYPGGWFRCGRCVLAAAGLADWHCSPQLLALADNWVRVASSAVAGGSADTYTSNRRRYVRFCEEQCGVPEEVALPRAREQDVNPQLVCLFIAHAVPRYAKSTVTGTLSALSDWQRSRGVAAEATVSRHPLVRRTLVQALRGKAGTGLQTAPRAKAPLPLGILRVLVGWLWLSSRNEAADKRKCVLFQDQCWLVCGFFGMLRRSELTALTVGDVGTSPSGGVLLRIRRSKADQLGAGAVVALAGQTRSGIPIAKIMARHQAARLAAGARAVDPLFVAGPPNLARGPAWPKSQFSARLRQLLAELVAAGLVPELELTDYAAHSLRRGGATAAANAGISVDDIKSHGRWRSEAVLGYIRRAEVVQLRVTGRM</sequence>
<feature type="domain" description="Reverse transcriptase" evidence="5">
    <location>
        <begin position="19"/>
        <end position="213"/>
    </location>
</feature>
<evidence type="ECO:0000313" key="7">
    <source>
        <dbReference type="Proteomes" id="UP000075714"/>
    </source>
</evidence>
<proteinExistence type="predicted"/>
<dbReference type="CDD" id="cd15489">
    <property type="entry name" value="PHD_SF"/>
    <property type="match status" value="1"/>
</dbReference>
<dbReference type="SUPFAM" id="SSF47823">
    <property type="entry name" value="lambda integrase-like, N-terminal domain"/>
    <property type="match status" value="1"/>
</dbReference>
<dbReference type="PANTHER" id="PTHR33050:SF7">
    <property type="entry name" value="RIBONUCLEASE H"/>
    <property type="match status" value="1"/>
</dbReference>
<dbReference type="GO" id="GO:0008270">
    <property type="term" value="F:zinc ion binding"/>
    <property type="evidence" value="ECO:0007669"/>
    <property type="project" value="UniProtKB-KW"/>
</dbReference>
<dbReference type="InterPro" id="IPR013762">
    <property type="entry name" value="Integrase-like_cat_sf"/>
</dbReference>
<dbReference type="Gene3D" id="1.10.443.10">
    <property type="entry name" value="Intergrase catalytic core"/>
    <property type="match status" value="1"/>
</dbReference>
<keyword evidence="1" id="KW-0863">Zinc-finger</keyword>
<comment type="caution">
    <text evidence="6">The sequence shown here is derived from an EMBL/GenBank/DDBJ whole genome shotgun (WGS) entry which is preliminary data.</text>
</comment>
<dbReference type="SUPFAM" id="SSF56349">
    <property type="entry name" value="DNA breaking-rejoining enzymes"/>
    <property type="match status" value="1"/>
</dbReference>
<keyword evidence="3" id="KW-0238">DNA-binding</keyword>
<keyword evidence="2" id="KW-0862">Zinc</keyword>
<dbReference type="Gene3D" id="3.10.10.10">
    <property type="entry name" value="HIV Type 1 Reverse Transcriptase, subunit A, domain 1"/>
    <property type="match status" value="1"/>
</dbReference>
<evidence type="ECO:0000256" key="4">
    <source>
        <dbReference type="ARBA" id="ARBA00023172"/>
    </source>
</evidence>
<dbReference type="Proteomes" id="UP000075714">
    <property type="component" value="Unassembled WGS sequence"/>
</dbReference>
<dbReference type="Gene3D" id="1.10.150.130">
    <property type="match status" value="1"/>
</dbReference>
<dbReference type="STRING" id="33097.A0A150FV30"/>
<dbReference type="AlphaFoldDB" id="A0A150FV30"/>
<dbReference type="GO" id="GO:0015074">
    <property type="term" value="P:DNA integration"/>
    <property type="evidence" value="ECO:0007669"/>
    <property type="project" value="InterPro"/>
</dbReference>
<evidence type="ECO:0000259" key="5">
    <source>
        <dbReference type="PROSITE" id="PS50878"/>
    </source>
</evidence>
<dbReference type="GO" id="GO:0003677">
    <property type="term" value="F:DNA binding"/>
    <property type="evidence" value="ECO:0007669"/>
    <property type="project" value="UniProtKB-KW"/>
</dbReference>
<evidence type="ECO:0000256" key="2">
    <source>
        <dbReference type="ARBA" id="ARBA00022833"/>
    </source>
</evidence>
<protein>
    <recommendedName>
        <fullName evidence="5">Reverse transcriptase domain-containing protein</fullName>
    </recommendedName>
</protein>
<dbReference type="OrthoDB" id="6771932at2759"/>
<dbReference type="Gene3D" id="3.30.70.270">
    <property type="match status" value="1"/>
</dbReference>